<gene>
    <name evidence="2" type="ORF">SAMN02745941_03288</name>
</gene>
<organism evidence="2 3">
    <name type="scientific">Clostridium intestinale DSM 6191</name>
    <dbReference type="NCBI Taxonomy" id="1121320"/>
    <lineage>
        <taxon>Bacteria</taxon>
        <taxon>Bacillati</taxon>
        <taxon>Bacillota</taxon>
        <taxon>Clostridia</taxon>
        <taxon>Eubacteriales</taxon>
        <taxon>Clostridiaceae</taxon>
        <taxon>Clostridium</taxon>
    </lineage>
</organism>
<feature type="domain" description="Metallo-beta-lactamase" evidence="1">
    <location>
        <begin position="42"/>
        <end position="234"/>
    </location>
</feature>
<dbReference type="Proteomes" id="UP000184241">
    <property type="component" value="Unassembled WGS sequence"/>
</dbReference>
<sequence length="271" mass="31330">MDTLKNIKFLTALTLNNIKTYRTKPYLTNSQEIEENSIYWYGHATTIINIEGKLILTDPVITKNLGYFKRQAEIPMDITNLKFDYILLSHGHMDHLNFSSLKKLNKDAVIIVPKGYKRLISLLGYKNVHVIRHNETYKDSYLTIKSFEANHDGRRYYLGIDNESHSFLINGKTKKVFFAGDTAYTEAFKGISSDVALLPVGCYKPERFSKMHCNPEESYKMFKMMDCPLMIPIHYKTFILSLENFDETITSLKSLNDNTINVLHIGEVSKF</sequence>
<accession>A0A1M5ZQX3</accession>
<name>A0A1M5ZQX3_9CLOT</name>
<dbReference type="RefSeq" id="WP_073021219.1">
    <property type="nucleotide sequence ID" value="NZ_FQXU01000010.1"/>
</dbReference>
<dbReference type="SMART" id="SM00849">
    <property type="entry name" value="Lactamase_B"/>
    <property type="match status" value="1"/>
</dbReference>
<protein>
    <submittedName>
        <fullName evidence="2">L-ascorbate metabolism protein UlaG, beta-lactamase superfamily</fullName>
    </submittedName>
</protein>
<reference evidence="2 3" key="1">
    <citation type="submission" date="2016-11" db="EMBL/GenBank/DDBJ databases">
        <authorList>
            <person name="Jaros S."/>
            <person name="Januszkiewicz K."/>
            <person name="Wedrychowicz H."/>
        </authorList>
    </citation>
    <scope>NUCLEOTIDE SEQUENCE [LARGE SCALE GENOMIC DNA]</scope>
    <source>
        <strain evidence="2 3">DSM 6191</strain>
    </source>
</reference>
<evidence type="ECO:0000313" key="3">
    <source>
        <dbReference type="Proteomes" id="UP000184241"/>
    </source>
</evidence>
<dbReference type="Gene3D" id="3.60.15.10">
    <property type="entry name" value="Ribonuclease Z/Hydroxyacylglutathione hydrolase-like"/>
    <property type="match status" value="1"/>
</dbReference>
<proteinExistence type="predicted"/>
<dbReference type="SUPFAM" id="SSF56281">
    <property type="entry name" value="Metallo-hydrolase/oxidoreductase"/>
    <property type="match status" value="1"/>
</dbReference>
<dbReference type="GO" id="GO:0005737">
    <property type="term" value="C:cytoplasm"/>
    <property type="evidence" value="ECO:0007669"/>
    <property type="project" value="TreeGrafter"/>
</dbReference>
<dbReference type="PANTHER" id="PTHR15032">
    <property type="entry name" value="N-ACYL-PHOSPHATIDYLETHANOLAMINE-HYDROLYZING PHOSPHOLIPASE D"/>
    <property type="match status" value="1"/>
</dbReference>
<dbReference type="InterPro" id="IPR036866">
    <property type="entry name" value="RibonucZ/Hydroxyglut_hydro"/>
</dbReference>
<dbReference type="Pfam" id="PF12706">
    <property type="entry name" value="Lactamase_B_2"/>
    <property type="match status" value="1"/>
</dbReference>
<dbReference type="EMBL" id="FQXU01000010">
    <property type="protein sequence ID" value="SHI26755.1"/>
    <property type="molecule type" value="Genomic_DNA"/>
</dbReference>
<evidence type="ECO:0000313" key="2">
    <source>
        <dbReference type="EMBL" id="SHI26755.1"/>
    </source>
</evidence>
<dbReference type="PANTHER" id="PTHR15032:SF36">
    <property type="entry name" value="METALLO-BETA-LACTAMASE DOMAIN-CONTAINING PROTEIN"/>
    <property type="match status" value="1"/>
</dbReference>
<dbReference type="InterPro" id="IPR001279">
    <property type="entry name" value="Metallo-B-lactamas"/>
</dbReference>
<evidence type="ECO:0000259" key="1">
    <source>
        <dbReference type="SMART" id="SM00849"/>
    </source>
</evidence>
<dbReference type="AlphaFoldDB" id="A0A1M5ZQX3"/>